<feature type="region of interest" description="Disordered" evidence="9">
    <location>
        <begin position="15"/>
        <end position="52"/>
    </location>
</feature>
<keyword evidence="5 8" id="KW-0238">DNA-binding</keyword>
<feature type="domain" description="Dof-type" evidence="10">
    <location>
        <begin position="118"/>
        <end position="172"/>
    </location>
</feature>
<keyword evidence="1" id="KW-0479">Metal-binding</keyword>
<evidence type="ECO:0000256" key="2">
    <source>
        <dbReference type="ARBA" id="ARBA00022771"/>
    </source>
</evidence>
<proteinExistence type="predicted"/>
<dbReference type="InterPro" id="IPR003851">
    <property type="entry name" value="Znf_Dof"/>
</dbReference>
<evidence type="ECO:0000256" key="3">
    <source>
        <dbReference type="ARBA" id="ARBA00022833"/>
    </source>
</evidence>
<evidence type="ECO:0000256" key="9">
    <source>
        <dbReference type="SAM" id="MobiDB-lite"/>
    </source>
</evidence>
<dbReference type="GO" id="GO:0005634">
    <property type="term" value="C:nucleus"/>
    <property type="evidence" value="ECO:0007669"/>
    <property type="project" value="UniProtKB-SubCell"/>
</dbReference>
<evidence type="ECO:0000256" key="4">
    <source>
        <dbReference type="ARBA" id="ARBA00023015"/>
    </source>
</evidence>
<dbReference type="PROSITE" id="PS50884">
    <property type="entry name" value="ZF_DOF_2"/>
    <property type="match status" value="1"/>
</dbReference>
<evidence type="ECO:0000313" key="12">
    <source>
        <dbReference type="Proteomes" id="UP001552299"/>
    </source>
</evidence>
<keyword evidence="12" id="KW-1185">Reference proteome</keyword>
<gene>
    <name evidence="11" type="ORF">M5K25_013680</name>
</gene>
<dbReference type="PANTHER" id="PTHR31089:SF47">
    <property type="entry name" value="DOF-TYPE DOMAIN-CONTAINING PROTEIN"/>
    <property type="match status" value="1"/>
</dbReference>
<organism evidence="11 12">
    <name type="scientific">Dendrobium thyrsiflorum</name>
    <name type="common">Pinecone-like raceme dendrobium</name>
    <name type="synonym">Orchid</name>
    <dbReference type="NCBI Taxonomy" id="117978"/>
    <lineage>
        <taxon>Eukaryota</taxon>
        <taxon>Viridiplantae</taxon>
        <taxon>Streptophyta</taxon>
        <taxon>Embryophyta</taxon>
        <taxon>Tracheophyta</taxon>
        <taxon>Spermatophyta</taxon>
        <taxon>Magnoliopsida</taxon>
        <taxon>Liliopsida</taxon>
        <taxon>Asparagales</taxon>
        <taxon>Orchidaceae</taxon>
        <taxon>Epidendroideae</taxon>
        <taxon>Malaxideae</taxon>
        <taxon>Dendrobiinae</taxon>
        <taxon>Dendrobium</taxon>
    </lineage>
</organism>
<evidence type="ECO:0000259" key="10">
    <source>
        <dbReference type="PROSITE" id="PS50884"/>
    </source>
</evidence>
<feature type="compositionally biased region" description="Polar residues" evidence="9">
    <location>
        <begin position="77"/>
        <end position="87"/>
    </location>
</feature>
<comment type="caution">
    <text evidence="11">The sequence shown here is derived from an EMBL/GenBank/DDBJ whole genome shotgun (WGS) entry which is preliminary data.</text>
</comment>
<keyword evidence="7 8" id="KW-0539">Nucleus</keyword>
<feature type="compositionally biased region" description="Basic and acidic residues" evidence="9">
    <location>
        <begin position="88"/>
        <end position="102"/>
    </location>
</feature>
<evidence type="ECO:0000313" key="11">
    <source>
        <dbReference type="EMBL" id="KAL0916189.1"/>
    </source>
</evidence>
<keyword evidence="2 8" id="KW-0863">Zinc-finger</keyword>
<name>A0ABD0UTH3_DENTH</name>
<sequence length="495" mass="54244">MSDAIFSAMKLFGRPIPQSDCELPPPQADKVSGQTPDCLESEDHEKGPKISRLQNCDLIPDISGSLKPCEVIRTRRSNYNEANQQKSTLEDKATDPMPDKEANTQGQEKVLKKPDKIFPCPRCDSMETKFCYYNNYNVSQPRHFCKNCQRYWTAGGTMRNVPVGAGKRKNKHSAMQSQQITISSDGVAVTQLDTPDSACHQVLPSVLSAPLKSLKGNVAILKLGPEQPLCESKEHVFELGEQKGTAETGFAKETGETPYESLKSDQNGSGHSENAVCLGQNAMHDYCNVVALPYPLHCYVGPWGYPWGPGWNNISSFMSGQCQCPSDVNIELRNPSSKPAAWIPPPMLAASAFCAPITPYPLMPSFWPNGAWSAPWLGSNGVSSTSLPKSYSGCSTNGSPVLGKHSRDSDLQREEKFERFLWVPKTLRIDDPDEAARSSIWATLGIKPGESDKQGGIFKGFQSKTQIRADKPDAAQVLQANPAALSRSKTFHEST</sequence>
<evidence type="ECO:0000256" key="1">
    <source>
        <dbReference type="ARBA" id="ARBA00022723"/>
    </source>
</evidence>
<dbReference type="Proteomes" id="UP001552299">
    <property type="component" value="Unassembled WGS sequence"/>
</dbReference>
<dbReference type="Pfam" id="PF02701">
    <property type="entry name" value="Zn_ribbon_Dof"/>
    <property type="match status" value="1"/>
</dbReference>
<comment type="subcellular location">
    <subcellularLocation>
        <location evidence="8">Nucleus</location>
    </subcellularLocation>
</comment>
<evidence type="ECO:0000256" key="5">
    <source>
        <dbReference type="ARBA" id="ARBA00023125"/>
    </source>
</evidence>
<dbReference type="EMBL" id="JANQDX010000011">
    <property type="protein sequence ID" value="KAL0916189.1"/>
    <property type="molecule type" value="Genomic_DNA"/>
</dbReference>
<reference evidence="11 12" key="1">
    <citation type="journal article" date="2024" name="Plant Biotechnol. J.">
        <title>Dendrobium thyrsiflorum genome and its molecular insights into genes involved in important horticultural traits.</title>
        <authorList>
            <person name="Chen B."/>
            <person name="Wang J.Y."/>
            <person name="Zheng P.J."/>
            <person name="Li K.L."/>
            <person name="Liang Y.M."/>
            <person name="Chen X.F."/>
            <person name="Zhang C."/>
            <person name="Zhao X."/>
            <person name="He X."/>
            <person name="Zhang G.Q."/>
            <person name="Liu Z.J."/>
            <person name="Xu Q."/>
        </authorList>
    </citation>
    <scope>NUCLEOTIDE SEQUENCE [LARGE SCALE GENOMIC DNA]</scope>
    <source>
        <strain evidence="11">GZMU011</strain>
    </source>
</reference>
<keyword evidence="3" id="KW-0862">Zinc</keyword>
<dbReference type="GO" id="GO:0003677">
    <property type="term" value="F:DNA binding"/>
    <property type="evidence" value="ECO:0007669"/>
    <property type="project" value="UniProtKB-UniRule"/>
</dbReference>
<feature type="region of interest" description="Disordered" evidence="9">
    <location>
        <begin position="77"/>
        <end position="108"/>
    </location>
</feature>
<dbReference type="PANTHER" id="PTHR31089">
    <property type="entry name" value="CYCLIC DOF FACTOR 2"/>
    <property type="match status" value="1"/>
</dbReference>
<dbReference type="InterPro" id="IPR045174">
    <property type="entry name" value="Dof"/>
</dbReference>
<keyword evidence="4" id="KW-0805">Transcription regulation</keyword>
<evidence type="ECO:0000256" key="7">
    <source>
        <dbReference type="ARBA" id="ARBA00023242"/>
    </source>
</evidence>
<dbReference type="GO" id="GO:0008270">
    <property type="term" value="F:zinc ion binding"/>
    <property type="evidence" value="ECO:0007669"/>
    <property type="project" value="UniProtKB-KW"/>
</dbReference>
<keyword evidence="6" id="KW-0804">Transcription</keyword>
<dbReference type="PROSITE" id="PS01361">
    <property type="entry name" value="ZF_DOF_1"/>
    <property type="match status" value="1"/>
</dbReference>
<accession>A0ABD0UTH3</accession>
<protein>
    <recommendedName>
        <fullName evidence="10">Dof-type domain-containing protein</fullName>
    </recommendedName>
</protein>
<evidence type="ECO:0000256" key="8">
    <source>
        <dbReference type="PROSITE-ProRule" id="PRU00071"/>
    </source>
</evidence>
<evidence type="ECO:0000256" key="6">
    <source>
        <dbReference type="ARBA" id="ARBA00023163"/>
    </source>
</evidence>
<dbReference type="AlphaFoldDB" id="A0ABD0UTH3"/>